<keyword evidence="2" id="KW-1185">Reference proteome</keyword>
<name>A0AAX4J866_9MICR</name>
<dbReference type="RefSeq" id="XP_065328253.1">
    <property type="nucleotide sequence ID" value="XM_065472181.1"/>
</dbReference>
<dbReference type="Proteomes" id="UP001334084">
    <property type="component" value="Chromosome 1"/>
</dbReference>
<protein>
    <submittedName>
        <fullName evidence="1">SP-containing protein</fullName>
    </submittedName>
</protein>
<dbReference type="KEGG" id="vnx:VNE69_01049"/>
<accession>A0AAX4J866</accession>
<sequence>MKFFIFYITAILTTYNIFIVSYENNIEIYMNIKQKDQPAIYFISDYTVEECVKDSINIKRSDLEKPHINYFFKPLTLEEKDDLYDILNFYLMFKMKDKAKVDLFKRSKLLLMVKIPYIKNKICIDRVTTVDLLTANTYSRSKVIEVQKKKDFYKLEFADSYDYNENYSYPLLSSSYQKNLAIFNSQNLTEILLNSYFNMERN</sequence>
<evidence type="ECO:0000313" key="2">
    <source>
        <dbReference type="Proteomes" id="UP001334084"/>
    </source>
</evidence>
<evidence type="ECO:0000313" key="1">
    <source>
        <dbReference type="EMBL" id="WUR02108.1"/>
    </source>
</evidence>
<organism evidence="1 2">
    <name type="scientific">Vairimorpha necatrix</name>
    <dbReference type="NCBI Taxonomy" id="6039"/>
    <lineage>
        <taxon>Eukaryota</taxon>
        <taxon>Fungi</taxon>
        <taxon>Fungi incertae sedis</taxon>
        <taxon>Microsporidia</taxon>
        <taxon>Nosematidae</taxon>
        <taxon>Vairimorpha</taxon>
    </lineage>
</organism>
<gene>
    <name evidence="1" type="ORF">VNE69_01049</name>
</gene>
<dbReference type="AlphaFoldDB" id="A0AAX4J866"/>
<reference evidence="1" key="1">
    <citation type="journal article" date="2024" name="BMC Genomics">
        <title>Functional annotation of a divergent genome using sequence and structure-based similarity.</title>
        <authorList>
            <person name="Svedberg D."/>
            <person name="Winiger R.R."/>
            <person name="Berg A."/>
            <person name="Sharma H."/>
            <person name="Tellgren-Roth C."/>
            <person name="Debrunner-Vossbrinck B.A."/>
            <person name="Vossbrinck C.R."/>
            <person name="Barandun J."/>
        </authorList>
    </citation>
    <scope>NUCLEOTIDE SEQUENCE</scope>
    <source>
        <strain evidence="1">Illinois isolate</strain>
    </source>
</reference>
<dbReference type="EMBL" id="CP142726">
    <property type="protein sequence ID" value="WUR02108.1"/>
    <property type="molecule type" value="Genomic_DNA"/>
</dbReference>
<proteinExistence type="predicted"/>
<dbReference type="GeneID" id="90539914"/>